<dbReference type="Pfam" id="PF06745">
    <property type="entry name" value="ATPase"/>
    <property type="match status" value="2"/>
</dbReference>
<evidence type="ECO:0000313" key="5">
    <source>
        <dbReference type="EMBL" id="SEI68309.1"/>
    </source>
</evidence>
<evidence type="ECO:0000256" key="3">
    <source>
        <dbReference type="SAM" id="MobiDB-lite"/>
    </source>
</evidence>
<accession>A0A2H4Q665</accession>
<sequence>MKRTPEEPASTGVDVLDGMLGGGLPRDRATLVTGGPGTGKSTLGMQFLQAGLAAGENCLYVSTEQTVDELRGAFSGFDFDLDHENLSYATIHARRGETIEENDTYTLQTQDDNEWLDRGFDAPFTGTYIEDHLRNYSPCDRVVFDSTSGLAVITEDIERYRRLVFDLIRFFTDELGATTLFTAEDYPGDKRGDVLQFTAHGVIQLETDQINNSSRRFLSVPKMRGVDHDRRRVELTIRDGTVCAAPQRRSHLTTLPEQSMVSTGIDGLDTLTGGGFVSGAGVLLSHDGRAGLTALLGSLFKQAIENGMGVVLVPTLELHHERTKQLLDQFGLSLSQLFADDKLFVIDQIGGWDTTNPNVFTHGSTVAEIRQYFETIERDSDGDWITIEGTTSMVEALGEDDARELRYNEELQFLKGSELLVHLLNPAVVDDSVAAFYCDSAEQIIETGYRNEGLQYLTLQKSPTGSVGSTGLVEATHEEPYLRVETPAGSHFRDEE</sequence>
<evidence type="ECO:0000259" key="4">
    <source>
        <dbReference type="PROSITE" id="PS51146"/>
    </source>
</evidence>
<keyword evidence="1" id="KW-0547">Nucleotide-binding</keyword>
<evidence type="ECO:0000256" key="2">
    <source>
        <dbReference type="ARBA" id="ARBA00022840"/>
    </source>
</evidence>
<feature type="domain" description="KaiC" evidence="4">
    <location>
        <begin position="7"/>
        <end position="258"/>
    </location>
</feature>
<protein>
    <submittedName>
        <fullName evidence="5">RecA-superfamily ATPase, KaiC/GvpD/RAD55 family</fullName>
    </submittedName>
</protein>
<dbReference type="GeneID" id="35003905"/>
<feature type="region of interest" description="Disordered" evidence="3">
    <location>
        <begin position="1"/>
        <end position="21"/>
    </location>
</feature>
<dbReference type="SUPFAM" id="SSF52540">
    <property type="entry name" value="P-loop containing nucleoside triphosphate hydrolases"/>
    <property type="match status" value="2"/>
</dbReference>
<accession>A0A1H6SK10</accession>
<dbReference type="InterPro" id="IPR027417">
    <property type="entry name" value="P-loop_NTPase"/>
</dbReference>
<dbReference type="EMBL" id="FNYR01000005">
    <property type="protein sequence ID" value="SEI68309.1"/>
    <property type="molecule type" value="Genomic_DNA"/>
</dbReference>
<name>A0A1H6SK10_9EURY</name>
<dbReference type="GO" id="GO:0005524">
    <property type="term" value="F:ATP binding"/>
    <property type="evidence" value="ECO:0007669"/>
    <property type="project" value="UniProtKB-KW"/>
</dbReference>
<dbReference type="RefSeq" id="WP_089671439.1">
    <property type="nucleotide sequence ID" value="NZ_CP024845.1"/>
</dbReference>
<dbReference type="PROSITE" id="PS51146">
    <property type="entry name" value="KAIC"/>
    <property type="match status" value="1"/>
</dbReference>
<dbReference type="Gene3D" id="3.40.50.300">
    <property type="entry name" value="P-loop containing nucleotide triphosphate hydrolases"/>
    <property type="match status" value="2"/>
</dbReference>
<dbReference type="AlphaFoldDB" id="A0A1H6SK10"/>
<dbReference type="Proteomes" id="UP000198888">
    <property type="component" value="Unassembled WGS sequence"/>
</dbReference>
<evidence type="ECO:0000256" key="1">
    <source>
        <dbReference type="ARBA" id="ARBA00022741"/>
    </source>
</evidence>
<gene>
    <name evidence="5" type="ORF">SAMN05444271_105150</name>
</gene>
<dbReference type="InterPro" id="IPR010624">
    <property type="entry name" value="KaiC_dom"/>
</dbReference>
<proteinExistence type="predicted"/>
<organism evidence="5 6">
    <name type="scientific">Halohasta litchfieldiae</name>
    <dbReference type="NCBI Taxonomy" id="1073996"/>
    <lineage>
        <taxon>Archaea</taxon>
        <taxon>Methanobacteriati</taxon>
        <taxon>Methanobacteriota</taxon>
        <taxon>Stenosarchaea group</taxon>
        <taxon>Halobacteria</taxon>
        <taxon>Halobacteriales</taxon>
        <taxon>Haloferacaceae</taxon>
        <taxon>Halohasta</taxon>
    </lineage>
</organism>
<dbReference type="OrthoDB" id="49590at2157"/>
<dbReference type="PANTHER" id="PTHR43637">
    <property type="entry name" value="UPF0273 PROTEIN TM_0370"/>
    <property type="match status" value="1"/>
</dbReference>
<dbReference type="KEGG" id="hae:halTADL_3138"/>
<dbReference type="InterPro" id="IPR014774">
    <property type="entry name" value="KaiC-like_dom"/>
</dbReference>
<keyword evidence="2" id="KW-0067">ATP-binding</keyword>
<reference evidence="5 6" key="1">
    <citation type="submission" date="2016-10" db="EMBL/GenBank/DDBJ databases">
        <authorList>
            <person name="de Groot N.N."/>
        </authorList>
    </citation>
    <scope>NUCLEOTIDE SEQUENCE [LARGE SCALE GENOMIC DNA]</scope>
    <source>
        <strain evidence="5 6">DSM 22187</strain>
    </source>
</reference>
<dbReference type="PRINTS" id="PR01874">
    <property type="entry name" value="DNAREPAIRADA"/>
</dbReference>
<evidence type="ECO:0000313" key="6">
    <source>
        <dbReference type="Proteomes" id="UP000198888"/>
    </source>
</evidence>
<keyword evidence="6" id="KW-1185">Reference proteome</keyword>